<feature type="domain" description="Response regulatory" evidence="2">
    <location>
        <begin position="8"/>
        <end position="123"/>
    </location>
</feature>
<dbReference type="PROSITE" id="PS50110">
    <property type="entry name" value="RESPONSE_REGULATORY"/>
    <property type="match status" value="1"/>
</dbReference>
<sequence>MNGEISKKAIIVEDNLILSLLYENYLKEMVFKTVGEITSGEKAVELVKKYTPDVVIMDIMLDGKIDGVEAAAEIRKFSSAPIVFITANTDPAHLKRAENITNSKFLRKPISEDKLKKAVNYLLSGKPKV</sequence>
<comment type="caution">
    <text evidence="3">The sequence shown here is derived from an EMBL/GenBank/DDBJ whole genome shotgun (WGS) entry which is preliminary data.</text>
</comment>
<dbReference type="GO" id="GO:0000160">
    <property type="term" value="P:phosphorelay signal transduction system"/>
    <property type="evidence" value="ECO:0007669"/>
    <property type="project" value="InterPro"/>
</dbReference>
<evidence type="ECO:0000313" key="3">
    <source>
        <dbReference type="EMBL" id="MCP9291767.1"/>
    </source>
</evidence>
<reference evidence="3" key="1">
    <citation type="submission" date="2022-06" db="EMBL/GenBank/DDBJ databases">
        <title>Gracilimonas sp. CAU 1638 isolated from sea sediment.</title>
        <authorList>
            <person name="Kim W."/>
        </authorList>
    </citation>
    <scope>NUCLEOTIDE SEQUENCE</scope>
    <source>
        <strain evidence="3">CAU 1638</strain>
    </source>
</reference>
<feature type="modified residue" description="4-aspartylphosphate" evidence="1">
    <location>
        <position position="58"/>
    </location>
</feature>
<dbReference type="InterPro" id="IPR001789">
    <property type="entry name" value="Sig_transdc_resp-reg_receiver"/>
</dbReference>
<dbReference type="PANTHER" id="PTHR43228:SF6">
    <property type="entry name" value="RESPONSE REGULATOR RECEIVER"/>
    <property type="match status" value="1"/>
</dbReference>
<dbReference type="RefSeq" id="WP_255134629.1">
    <property type="nucleotide sequence ID" value="NZ_CP175953.1"/>
</dbReference>
<evidence type="ECO:0000256" key="1">
    <source>
        <dbReference type="PROSITE-ProRule" id="PRU00169"/>
    </source>
</evidence>
<dbReference type="Proteomes" id="UP001139125">
    <property type="component" value="Unassembled WGS sequence"/>
</dbReference>
<evidence type="ECO:0000259" key="2">
    <source>
        <dbReference type="PROSITE" id="PS50110"/>
    </source>
</evidence>
<dbReference type="PANTHER" id="PTHR43228">
    <property type="entry name" value="TWO-COMPONENT RESPONSE REGULATOR"/>
    <property type="match status" value="1"/>
</dbReference>
<dbReference type="SMART" id="SM00448">
    <property type="entry name" value="REC"/>
    <property type="match status" value="1"/>
</dbReference>
<dbReference type="Gene3D" id="3.40.50.2300">
    <property type="match status" value="1"/>
</dbReference>
<organism evidence="3 4">
    <name type="scientific">Gracilimonas sediminicola</name>
    <dbReference type="NCBI Taxonomy" id="2952158"/>
    <lineage>
        <taxon>Bacteria</taxon>
        <taxon>Pseudomonadati</taxon>
        <taxon>Balneolota</taxon>
        <taxon>Balneolia</taxon>
        <taxon>Balneolales</taxon>
        <taxon>Balneolaceae</taxon>
        <taxon>Gracilimonas</taxon>
    </lineage>
</organism>
<dbReference type="AlphaFoldDB" id="A0A9X2L3S8"/>
<gene>
    <name evidence="3" type="ORF">NM125_09300</name>
</gene>
<accession>A0A9X2L3S8</accession>
<name>A0A9X2L3S8_9BACT</name>
<evidence type="ECO:0000313" key="4">
    <source>
        <dbReference type="Proteomes" id="UP001139125"/>
    </source>
</evidence>
<dbReference type="EMBL" id="JANDBC010000001">
    <property type="protein sequence ID" value="MCP9291767.1"/>
    <property type="molecule type" value="Genomic_DNA"/>
</dbReference>
<keyword evidence="4" id="KW-1185">Reference proteome</keyword>
<dbReference type="SUPFAM" id="SSF52172">
    <property type="entry name" value="CheY-like"/>
    <property type="match status" value="1"/>
</dbReference>
<keyword evidence="1" id="KW-0597">Phosphoprotein</keyword>
<dbReference type="InterPro" id="IPR011006">
    <property type="entry name" value="CheY-like_superfamily"/>
</dbReference>
<protein>
    <submittedName>
        <fullName evidence="3">Response regulator</fullName>
    </submittedName>
</protein>
<dbReference type="Pfam" id="PF00072">
    <property type="entry name" value="Response_reg"/>
    <property type="match status" value="1"/>
</dbReference>
<dbReference type="InterPro" id="IPR052048">
    <property type="entry name" value="ST_Response_Regulator"/>
</dbReference>
<proteinExistence type="predicted"/>